<dbReference type="EMBL" id="JXNT01000007">
    <property type="protein sequence ID" value="ODM17751.1"/>
    <property type="molecule type" value="Genomic_DNA"/>
</dbReference>
<dbReference type="AlphaFoldDB" id="A0A1E3BAD4"/>
<protein>
    <submittedName>
        <fullName evidence="2">Uncharacterized protein</fullName>
    </submittedName>
</protein>
<keyword evidence="3" id="KW-1185">Reference proteome</keyword>
<dbReference type="Proteomes" id="UP000094569">
    <property type="component" value="Unassembled WGS sequence"/>
</dbReference>
<feature type="compositionally biased region" description="Pro residues" evidence="1">
    <location>
        <begin position="208"/>
        <end position="218"/>
    </location>
</feature>
<accession>A0A1E3BAD4</accession>
<feature type="region of interest" description="Disordered" evidence="1">
    <location>
        <begin position="207"/>
        <end position="243"/>
    </location>
</feature>
<feature type="compositionally biased region" description="Polar residues" evidence="1">
    <location>
        <begin position="256"/>
        <end position="268"/>
    </location>
</feature>
<evidence type="ECO:0000313" key="3">
    <source>
        <dbReference type="Proteomes" id="UP000094569"/>
    </source>
</evidence>
<gene>
    <name evidence="2" type="ORF">SI65_06539</name>
</gene>
<comment type="caution">
    <text evidence="2">The sequence shown here is derived from an EMBL/GenBank/DDBJ whole genome shotgun (WGS) entry which is preliminary data.</text>
</comment>
<dbReference type="VEuPathDB" id="FungiDB:SI65_06539"/>
<organism evidence="2 3">
    <name type="scientific">Aspergillus cristatus</name>
    <name type="common">Chinese Fuzhuan brick tea-fermentation fungus</name>
    <name type="synonym">Eurotium cristatum</name>
    <dbReference type="NCBI Taxonomy" id="573508"/>
    <lineage>
        <taxon>Eukaryota</taxon>
        <taxon>Fungi</taxon>
        <taxon>Dikarya</taxon>
        <taxon>Ascomycota</taxon>
        <taxon>Pezizomycotina</taxon>
        <taxon>Eurotiomycetes</taxon>
        <taxon>Eurotiomycetidae</taxon>
        <taxon>Eurotiales</taxon>
        <taxon>Aspergillaceae</taxon>
        <taxon>Aspergillus</taxon>
        <taxon>Aspergillus subgen. Aspergillus</taxon>
    </lineage>
</organism>
<reference evidence="2 3" key="1">
    <citation type="journal article" date="2016" name="BMC Genomics">
        <title>Comparative genomic and transcriptomic analyses of the Fuzhuan brick tea-fermentation fungus Aspergillus cristatus.</title>
        <authorList>
            <person name="Ge Y."/>
            <person name="Wang Y."/>
            <person name="Liu Y."/>
            <person name="Tan Y."/>
            <person name="Ren X."/>
            <person name="Zhang X."/>
            <person name="Hyde K.D."/>
            <person name="Liu Y."/>
            <person name="Liu Z."/>
        </authorList>
    </citation>
    <scope>NUCLEOTIDE SEQUENCE [LARGE SCALE GENOMIC DNA]</scope>
    <source>
        <strain evidence="2 3">GZAAS20.1005</strain>
    </source>
</reference>
<sequence>MAHPLQFAPFPYNQWHHPPHPHWPFPRPESMFAPPPYPPRGSTLPITFVSQYLSKQDPLVLLILVLATHDISYKWEEMVEVSRLLPDNRLWMKDRDELAVNLALYTDIADELRDILDMKGRVNSWDSLHPPGQPDVRGDQCPGSPSDGSAILAERVCIKRRNSDPGSDKRSLWLNDLVEAQQAGKMHYFDRYLLIAGRVENWKENVSPIPPIGPPTPPRSVDTSVSGGRRRSRSPLANYESGMGVIQSIEDNYTTGSQNRRASANRQSLNHDRDEVSPDDLEDERNRRLRSCTPLEELFDRATLVRFEPVHSAPESVCSRETMTVRPRGQSDPFR</sequence>
<dbReference type="OrthoDB" id="4502839at2759"/>
<proteinExistence type="predicted"/>
<evidence type="ECO:0000256" key="1">
    <source>
        <dbReference type="SAM" id="MobiDB-lite"/>
    </source>
</evidence>
<feature type="region of interest" description="Disordered" evidence="1">
    <location>
        <begin position="256"/>
        <end position="288"/>
    </location>
</feature>
<name>A0A1E3BAD4_ASPCR</name>
<evidence type="ECO:0000313" key="2">
    <source>
        <dbReference type="EMBL" id="ODM17751.1"/>
    </source>
</evidence>